<accession>A0ABW4GP64</accession>
<dbReference type="RefSeq" id="WP_219529345.1">
    <property type="nucleotide sequence ID" value="NZ_JAHKRM010000006.1"/>
</dbReference>
<keyword evidence="5" id="KW-1185">Reference proteome</keyword>
<dbReference type="PANTHER" id="PTHR43626">
    <property type="entry name" value="ACYL-COA N-ACYLTRANSFERASE"/>
    <property type="match status" value="1"/>
</dbReference>
<comment type="caution">
    <text evidence="4">The sequence shown here is derived from an EMBL/GenBank/DDBJ whole genome shotgun (WGS) entry which is preliminary data.</text>
</comment>
<dbReference type="EMBL" id="JBHUCM010000044">
    <property type="protein sequence ID" value="MFD1544610.1"/>
    <property type="molecule type" value="Genomic_DNA"/>
</dbReference>
<protein>
    <submittedName>
        <fullName evidence="4">GNAT family N-acetyltransferase</fullName>
        <ecNumber evidence="4">2.3.-.-</ecNumber>
    </submittedName>
</protein>
<name>A0ABW4GP64_9ACTN</name>
<dbReference type="EC" id="2.3.-.-" evidence="4"/>
<dbReference type="InterPro" id="IPR000182">
    <property type="entry name" value="GNAT_dom"/>
</dbReference>
<feature type="domain" description="N-acetyltransferase" evidence="3">
    <location>
        <begin position="7"/>
        <end position="132"/>
    </location>
</feature>
<evidence type="ECO:0000313" key="4">
    <source>
        <dbReference type="EMBL" id="MFD1544610.1"/>
    </source>
</evidence>
<dbReference type="Pfam" id="PF00583">
    <property type="entry name" value="Acetyltransf_1"/>
    <property type="match status" value="1"/>
</dbReference>
<dbReference type="InterPro" id="IPR045039">
    <property type="entry name" value="NSI-like"/>
</dbReference>
<proteinExistence type="predicted"/>
<evidence type="ECO:0000259" key="3">
    <source>
        <dbReference type="PROSITE" id="PS51186"/>
    </source>
</evidence>
<reference evidence="5" key="1">
    <citation type="journal article" date="2019" name="Int. J. Syst. Evol. Microbiol.">
        <title>The Global Catalogue of Microorganisms (GCM) 10K type strain sequencing project: providing services to taxonomists for standard genome sequencing and annotation.</title>
        <authorList>
            <consortium name="The Broad Institute Genomics Platform"/>
            <consortium name="The Broad Institute Genome Sequencing Center for Infectious Disease"/>
            <person name="Wu L."/>
            <person name="Ma J."/>
        </authorList>
    </citation>
    <scope>NUCLEOTIDE SEQUENCE [LARGE SCALE GENOMIC DNA]</scope>
    <source>
        <strain evidence="5">CGMCC 1.15399</strain>
    </source>
</reference>
<evidence type="ECO:0000256" key="1">
    <source>
        <dbReference type="ARBA" id="ARBA00022679"/>
    </source>
</evidence>
<dbReference type="PROSITE" id="PS51186">
    <property type="entry name" value="GNAT"/>
    <property type="match status" value="1"/>
</dbReference>
<evidence type="ECO:0000256" key="2">
    <source>
        <dbReference type="ARBA" id="ARBA00023315"/>
    </source>
</evidence>
<gene>
    <name evidence="4" type="ORF">ACFSJ0_46735</name>
</gene>
<dbReference type="GO" id="GO:0016746">
    <property type="term" value="F:acyltransferase activity"/>
    <property type="evidence" value="ECO:0007669"/>
    <property type="project" value="UniProtKB-KW"/>
</dbReference>
<keyword evidence="2 4" id="KW-0012">Acyltransferase</keyword>
<dbReference type="PANTHER" id="PTHR43626:SF4">
    <property type="entry name" value="GCN5-RELATED N-ACETYLTRANSFERASE 2, CHLOROPLASTIC"/>
    <property type="match status" value="1"/>
</dbReference>
<sequence>MTPPPGITLTVCPPLTDHDLNDLFAASWPGHDDTSFARTLARSLCWIAAHRGDRLVGFVNVATDGGVHAFILDTTVHPDERRAGLGVDLVRAAADEAKSRGADWLHVDYEPHLEGFYAQCGFRPTPAGLMEL</sequence>
<evidence type="ECO:0000313" key="5">
    <source>
        <dbReference type="Proteomes" id="UP001597097"/>
    </source>
</evidence>
<dbReference type="CDD" id="cd04301">
    <property type="entry name" value="NAT_SF"/>
    <property type="match status" value="1"/>
</dbReference>
<organism evidence="4 5">
    <name type="scientific">Nonomuraea guangzhouensis</name>
    <dbReference type="NCBI Taxonomy" id="1291555"/>
    <lineage>
        <taxon>Bacteria</taxon>
        <taxon>Bacillati</taxon>
        <taxon>Actinomycetota</taxon>
        <taxon>Actinomycetes</taxon>
        <taxon>Streptosporangiales</taxon>
        <taxon>Streptosporangiaceae</taxon>
        <taxon>Nonomuraea</taxon>
    </lineage>
</organism>
<dbReference type="Proteomes" id="UP001597097">
    <property type="component" value="Unassembled WGS sequence"/>
</dbReference>
<keyword evidence="1 4" id="KW-0808">Transferase</keyword>